<reference evidence="2 3" key="1">
    <citation type="submission" date="2021-06" db="EMBL/GenBank/DDBJ databases">
        <title>Caerostris extrusa draft genome.</title>
        <authorList>
            <person name="Kono N."/>
            <person name="Arakawa K."/>
        </authorList>
    </citation>
    <scope>NUCLEOTIDE SEQUENCE [LARGE SCALE GENOMIC DNA]</scope>
</reference>
<gene>
    <name evidence="2" type="ORF">CEXT_645591</name>
</gene>
<dbReference type="AlphaFoldDB" id="A0AAV4MI86"/>
<organism evidence="2 3">
    <name type="scientific">Caerostris extrusa</name>
    <name type="common">Bark spider</name>
    <name type="synonym">Caerostris bankana</name>
    <dbReference type="NCBI Taxonomy" id="172846"/>
    <lineage>
        <taxon>Eukaryota</taxon>
        <taxon>Metazoa</taxon>
        <taxon>Ecdysozoa</taxon>
        <taxon>Arthropoda</taxon>
        <taxon>Chelicerata</taxon>
        <taxon>Arachnida</taxon>
        <taxon>Araneae</taxon>
        <taxon>Araneomorphae</taxon>
        <taxon>Entelegynae</taxon>
        <taxon>Araneoidea</taxon>
        <taxon>Araneidae</taxon>
        <taxon>Caerostris</taxon>
    </lineage>
</organism>
<comment type="caution">
    <text evidence="2">The sequence shown here is derived from an EMBL/GenBank/DDBJ whole genome shotgun (WGS) entry which is preliminary data.</text>
</comment>
<feature type="compositionally biased region" description="Basic and acidic residues" evidence="1">
    <location>
        <begin position="92"/>
        <end position="104"/>
    </location>
</feature>
<proteinExistence type="predicted"/>
<keyword evidence="3" id="KW-1185">Reference proteome</keyword>
<accession>A0AAV4MI86</accession>
<evidence type="ECO:0000313" key="2">
    <source>
        <dbReference type="EMBL" id="GIX72073.1"/>
    </source>
</evidence>
<evidence type="ECO:0000256" key="1">
    <source>
        <dbReference type="SAM" id="MobiDB-lite"/>
    </source>
</evidence>
<sequence length="139" mass="15455">MAIDDSVAVISLRFICSANDRNIVTQLEVTLCKHKAPLNGHPLEQREPPPHSSLSPRNGAVPPGQRGPGFPIFKTSHPVIIYARRFRKQSNKQREKKNNNQQEKEELENVSEAIVGGSSPLLMNGREEGCVCSRSSRWG</sequence>
<dbReference type="EMBL" id="BPLR01002278">
    <property type="protein sequence ID" value="GIX72073.1"/>
    <property type="molecule type" value="Genomic_DNA"/>
</dbReference>
<protein>
    <submittedName>
        <fullName evidence="2">Uncharacterized protein</fullName>
    </submittedName>
</protein>
<name>A0AAV4MI86_CAEEX</name>
<evidence type="ECO:0000313" key="3">
    <source>
        <dbReference type="Proteomes" id="UP001054945"/>
    </source>
</evidence>
<dbReference type="Proteomes" id="UP001054945">
    <property type="component" value="Unassembled WGS sequence"/>
</dbReference>
<feature type="region of interest" description="Disordered" evidence="1">
    <location>
        <begin position="38"/>
        <end position="111"/>
    </location>
</feature>